<evidence type="ECO:0000313" key="4">
    <source>
        <dbReference type="Proteomes" id="UP000075787"/>
    </source>
</evidence>
<evidence type="ECO:0000259" key="2">
    <source>
        <dbReference type="Pfam" id="PF03551"/>
    </source>
</evidence>
<comment type="caution">
    <text evidence="3">The sequence shown here is derived from an EMBL/GenBank/DDBJ whole genome shotgun (WGS) entry which is preliminary data.</text>
</comment>
<dbReference type="RefSeq" id="WP_062762219.1">
    <property type="nucleotide sequence ID" value="NZ_CP121045.1"/>
</dbReference>
<proteinExistence type="predicted"/>
<dbReference type="PANTHER" id="PTHR43252">
    <property type="entry name" value="TRANSCRIPTIONAL REGULATOR YQJI"/>
    <property type="match status" value="1"/>
</dbReference>
<dbReference type="InterPro" id="IPR005149">
    <property type="entry name" value="Tscrpt_reg_PadR_N"/>
</dbReference>
<feature type="domain" description="Transcription regulator PadR N-terminal" evidence="2">
    <location>
        <begin position="84"/>
        <end position="153"/>
    </location>
</feature>
<evidence type="ECO:0000256" key="1">
    <source>
        <dbReference type="SAM" id="MobiDB-lite"/>
    </source>
</evidence>
<organism evidence="3 4">
    <name type="scientific">Tistrella mobilis</name>
    <dbReference type="NCBI Taxonomy" id="171437"/>
    <lineage>
        <taxon>Bacteria</taxon>
        <taxon>Pseudomonadati</taxon>
        <taxon>Pseudomonadota</taxon>
        <taxon>Alphaproteobacteria</taxon>
        <taxon>Geminicoccales</taxon>
        <taxon>Geminicoccaceae</taxon>
        <taxon>Tistrella</taxon>
    </lineage>
</organism>
<dbReference type="Proteomes" id="UP000075787">
    <property type="component" value="Unassembled WGS sequence"/>
</dbReference>
<dbReference type="AlphaFoldDB" id="A0A162LLC4"/>
<dbReference type="OrthoDB" id="9814826at2"/>
<name>A0A162LLC4_9PROT</name>
<dbReference type="SUPFAM" id="SSF46785">
    <property type="entry name" value="Winged helix' DNA-binding domain"/>
    <property type="match status" value="1"/>
</dbReference>
<dbReference type="GeneID" id="97240620"/>
<feature type="region of interest" description="Disordered" evidence="1">
    <location>
        <begin position="1"/>
        <end position="22"/>
    </location>
</feature>
<gene>
    <name evidence="3" type="ORF">AUP44_23295</name>
</gene>
<protein>
    <submittedName>
        <fullName evidence="3">PadR family transcriptional regulator</fullName>
    </submittedName>
</protein>
<dbReference type="EMBL" id="LPZR01000062">
    <property type="protein sequence ID" value="KYO55527.1"/>
    <property type="molecule type" value="Genomic_DNA"/>
</dbReference>
<dbReference type="Gene3D" id="1.10.10.10">
    <property type="entry name" value="Winged helix-like DNA-binding domain superfamily/Winged helix DNA-binding domain"/>
    <property type="match status" value="1"/>
</dbReference>
<accession>A0A162LLC4</accession>
<evidence type="ECO:0000313" key="3">
    <source>
        <dbReference type="EMBL" id="KYO55527.1"/>
    </source>
</evidence>
<dbReference type="InterPro" id="IPR036390">
    <property type="entry name" value="WH_DNA-bd_sf"/>
</dbReference>
<dbReference type="InterPro" id="IPR036388">
    <property type="entry name" value="WH-like_DNA-bd_sf"/>
</dbReference>
<dbReference type="Pfam" id="PF03551">
    <property type="entry name" value="PadR"/>
    <property type="match status" value="1"/>
</dbReference>
<sequence length="223" mass="24562">MRFGHRQCDRRGRGFHGEGRHGHESDGFDIGFDHDIGHRAFGSGHGWGRGFGRGFGRGRSGEDWMSERGGRRRFFDAGQLRLVLLKLISMQPRHGYDLIRAVEELTGGVYVPSPGVVYPALSMLEDMNQVAGTEAEGGRKVFAITADGEAELAANAAMVTELMARLAAMAEMRERVDTTPVERAIGNLKMALRGRLTAPDADRKLALEIARILDEATQKIERS</sequence>
<reference evidence="3 4" key="1">
    <citation type="submission" date="2015-12" db="EMBL/GenBank/DDBJ databases">
        <title>Genome sequence of Tistrella mobilis MCCC 1A02139.</title>
        <authorList>
            <person name="Lu L."/>
            <person name="Lai Q."/>
            <person name="Shao Z."/>
            <person name="Qian P."/>
        </authorList>
    </citation>
    <scope>NUCLEOTIDE SEQUENCE [LARGE SCALE GENOMIC DNA]</scope>
    <source>
        <strain evidence="3 4">MCCC 1A02139</strain>
    </source>
</reference>
<dbReference type="PANTHER" id="PTHR43252:SF7">
    <property type="entry name" value="TRANSCRIPTIONAL REGULATOR YQJI"/>
    <property type="match status" value="1"/>
</dbReference>